<feature type="transmembrane region" description="Helical" evidence="4">
    <location>
        <begin position="109"/>
        <end position="132"/>
    </location>
</feature>
<evidence type="ECO:0000313" key="7">
    <source>
        <dbReference type="Proteomes" id="UP001243989"/>
    </source>
</evidence>
<keyword evidence="4" id="KW-0187">Copper transport</keyword>
<reference evidence="6" key="1">
    <citation type="submission" date="2021-06" db="EMBL/GenBank/DDBJ databases">
        <title>Comparative genomics, transcriptomics and evolutionary studies reveal genomic signatures of adaptation to plant cell wall in hemibiotrophic fungi.</title>
        <authorList>
            <consortium name="DOE Joint Genome Institute"/>
            <person name="Baroncelli R."/>
            <person name="Diaz J.F."/>
            <person name="Benocci T."/>
            <person name="Peng M."/>
            <person name="Battaglia E."/>
            <person name="Haridas S."/>
            <person name="Andreopoulos W."/>
            <person name="Labutti K."/>
            <person name="Pangilinan J."/>
            <person name="Floch G.L."/>
            <person name="Makela M.R."/>
            <person name="Henrissat B."/>
            <person name="Grigoriev I.V."/>
            <person name="Crouch J.A."/>
            <person name="De Vries R.P."/>
            <person name="Sukno S.A."/>
            <person name="Thon M.R."/>
        </authorList>
    </citation>
    <scope>NUCLEOTIDE SEQUENCE</scope>
    <source>
        <strain evidence="6">CBS 102054</strain>
    </source>
</reference>
<dbReference type="PANTHER" id="PTHR12483">
    <property type="entry name" value="SOLUTE CARRIER FAMILY 31 COPPER TRANSPORTERS"/>
    <property type="match status" value="1"/>
</dbReference>
<comment type="caution">
    <text evidence="6">The sequence shown here is derived from an EMBL/GenBank/DDBJ whole genome shotgun (WGS) entry which is preliminary data.</text>
</comment>
<dbReference type="PANTHER" id="PTHR12483:SF120">
    <property type="entry name" value="HIGH-AFFINITY COPPER TRANSPORTER CTRA2"/>
    <property type="match status" value="1"/>
</dbReference>
<evidence type="ECO:0000313" key="6">
    <source>
        <dbReference type="EMBL" id="KAK1635690.1"/>
    </source>
</evidence>
<dbReference type="EMBL" id="JAHMHQ010000012">
    <property type="protein sequence ID" value="KAK1635690.1"/>
    <property type="molecule type" value="Genomic_DNA"/>
</dbReference>
<keyword evidence="3 4" id="KW-0472">Membrane</keyword>
<dbReference type="RefSeq" id="XP_060444297.1">
    <property type="nucleotide sequence ID" value="XM_060590577.1"/>
</dbReference>
<evidence type="ECO:0000256" key="4">
    <source>
        <dbReference type="RuleBase" id="RU367022"/>
    </source>
</evidence>
<name>A0AAI9ZPC0_9PEZI</name>
<dbReference type="Proteomes" id="UP001243989">
    <property type="component" value="Unassembled WGS sequence"/>
</dbReference>
<proteinExistence type="inferred from homology"/>
<dbReference type="AlphaFoldDB" id="A0AAI9ZPC0"/>
<sequence length="168" mass="18502">MKHRLDSDLAMDMPNTQSHSHGIEPMPVVFHTKMATALFSEAWTPRTSGQYAGTCLALIVFTIILRTMIAFKPMLEATVWGRESRKSHSRSDEELGHEEKSSPPTPKSILLRVALAAYEVVIALLGYLLMLAVMSMNLGYFLSILLGVFVGTLCLGGIARSTTFDHCS</sequence>
<organism evidence="6 7">
    <name type="scientific">Colletotrichum phormii</name>
    <dbReference type="NCBI Taxonomy" id="359342"/>
    <lineage>
        <taxon>Eukaryota</taxon>
        <taxon>Fungi</taxon>
        <taxon>Dikarya</taxon>
        <taxon>Ascomycota</taxon>
        <taxon>Pezizomycotina</taxon>
        <taxon>Sordariomycetes</taxon>
        <taxon>Hypocreomycetidae</taxon>
        <taxon>Glomerellales</taxon>
        <taxon>Glomerellaceae</taxon>
        <taxon>Colletotrichum</taxon>
        <taxon>Colletotrichum acutatum species complex</taxon>
    </lineage>
</organism>
<feature type="transmembrane region" description="Helical" evidence="4">
    <location>
        <begin position="48"/>
        <end position="65"/>
    </location>
</feature>
<comment type="subcellular location">
    <subcellularLocation>
        <location evidence="4">Membrane</location>
        <topology evidence="4">Multi-pass membrane protein</topology>
    </subcellularLocation>
</comment>
<keyword evidence="4" id="KW-0186">Copper</keyword>
<keyword evidence="7" id="KW-1185">Reference proteome</keyword>
<dbReference type="GO" id="GO:0005375">
    <property type="term" value="F:copper ion transmembrane transporter activity"/>
    <property type="evidence" value="ECO:0007669"/>
    <property type="project" value="UniProtKB-UniRule"/>
</dbReference>
<gene>
    <name evidence="6" type="ORF">BDP81DRAFT_430116</name>
</gene>
<keyword evidence="2 4" id="KW-1133">Transmembrane helix</keyword>
<protein>
    <recommendedName>
        <fullName evidence="4">Copper transport protein</fullName>
    </recommendedName>
</protein>
<evidence type="ECO:0000256" key="2">
    <source>
        <dbReference type="ARBA" id="ARBA00022989"/>
    </source>
</evidence>
<keyword evidence="1 4" id="KW-0812">Transmembrane</keyword>
<feature type="region of interest" description="Disordered" evidence="5">
    <location>
        <begin position="1"/>
        <end position="22"/>
    </location>
</feature>
<dbReference type="GO" id="GO:0005886">
    <property type="term" value="C:plasma membrane"/>
    <property type="evidence" value="ECO:0007669"/>
    <property type="project" value="TreeGrafter"/>
</dbReference>
<keyword evidence="4" id="KW-0813">Transport</keyword>
<evidence type="ECO:0000256" key="3">
    <source>
        <dbReference type="ARBA" id="ARBA00023136"/>
    </source>
</evidence>
<comment type="similarity">
    <text evidence="4">Belongs to the copper transporter (Ctr) (TC 1.A.56) family. SLC31A subfamily.</text>
</comment>
<dbReference type="GeneID" id="85475439"/>
<accession>A0AAI9ZPC0</accession>
<dbReference type="InterPro" id="IPR007274">
    <property type="entry name" value="Cop_transporter"/>
</dbReference>
<dbReference type="Pfam" id="PF04145">
    <property type="entry name" value="Ctr"/>
    <property type="match status" value="1"/>
</dbReference>
<keyword evidence="4" id="KW-0406">Ion transport</keyword>
<evidence type="ECO:0000256" key="1">
    <source>
        <dbReference type="ARBA" id="ARBA00022692"/>
    </source>
</evidence>
<feature type="transmembrane region" description="Helical" evidence="4">
    <location>
        <begin position="138"/>
        <end position="159"/>
    </location>
</feature>
<evidence type="ECO:0000256" key="5">
    <source>
        <dbReference type="SAM" id="MobiDB-lite"/>
    </source>
</evidence>